<dbReference type="InterPro" id="IPR001254">
    <property type="entry name" value="Trypsin_dom"/>
</dbReference>
<feature type="transmembrane region" description="Helical" evidence="15">
    <location>
        <begin position="668"/>
        <end position="692"/>
    </location>
</feature>
<reference evidence="17" key="1">
    <citation type="submission" date="2022-11" db="EMBL/GenBank/DDBJ databases">
        <title>Chromosome-level genome of Pogonophryne albipinna.</title>
        <authorList>
            <person name="Jo E."/>
        </authorList>
    </citation>
    <scope>NUCLEOTIDE SEQUENCE</scope>
    <source>
        <strain evidence="17">SGF0006</strain>
        <tissue evidence="17">Muscle</tissue>
    </source>
</reference>
<dbReference type="SMART" id="SM00192">
    <property type="entry name" value="LDLa"/>
    <property type="match status" value="1"/>
</dbReference>
<comment type="caution">
    <text evidence="17">The sequence shown here is derived from an EMBL/GenBank/DDBJ whole genome shotgun (WGS) entry which is preliminary data.</text>
</comment>
<dbReference type="InterPro" id="IPR023415">
    <property type="entry name" value="LDLR_class-A_CS"/>
</dbReference>
<dbReference type="Pfam" id="PF15494">
    <property type="entry name" value="SRCR_2"/>
    <property type="match status" value="1"/>
</dbReference>
<dbReference type="InterPro" id="IPR001190">
    <property type="entry name" value="SRCR"/>
</dbReference>
<gene>
    <name evidence="17" type="ORF">JOQ06_026115</name>
</gene>
<dbReference type="SUPFAM" id="SSF50494">
    <property type="entry name" value="Trypsin-like serine proteases"/>
    <property type="match status" value="1"/>
</dbReference>
<dbReference type="SUPFAM" id="SSF57424">
    <property type="entry name" value="LDL receptor-like module"/>
    <property type="match status" value="1"/>
</dbReference>
<keyword evidence="10 15" id="KW-0472">Membrane</keyword>
<evidence type="ECO:0000256" key="7">
    <source>
        <dbReference type="ARBA" id="ARBA00022801"/>
    </source>
</evidence>
<feature type="transmembrane region" description="Helical" evidence="15">
    <location>
        <begin position="595"/>
        <end position="617"/>
    </location>
</feature>
<dbReference type="SUPFAM" id="SSF56487">
    <property type="entry name" value="SRCR-like"/>
    <property type="match status" value="1"/>
</dbReference>
<evidence type="ECO:0000256" key="8">
    <source>
        <dbReference type="ARBA" id="ARBA00022825"/>
    </source>
</evidence>
<feature type="compositionally biased region" description="Polar residues" evidence="14">
    <location>
        <begin position="907"/>
        <end position="916"/>
    </location>
</feature>
<proteinExistence type="inferred from homology"/>
<keyword evidence="4" id="KW-0964">Secreted</keyword>
<dbReference type="SMART" id="SM00202">
    <property type="entry name" value="SR"/>
    <property type="match status" value="1"/>
</dbReference>
<comment type="subcellular location">
    <subcellularLocation>
        <location evidence="1">Membrane</location>
        <topology evidence="1">Multi-pass membrane protein</topology>
    </subcellularLocation>
    <subcellularLocation>
        <location evidence="2">Secreted</location>
    </subcellularLocation>
</comment>
<dbReference type="InterPro" id="IPR009003">
    <property type="entry name" value="Peptidase_S1_PA"/>
</dbReference>
<evidence type="ECO:0000256" key="3">
    <source>
        <dbReference type="ARBA" id="ARBA00007367"/>
    </source>
</evidence>
<dbReference type="AlphaFoldDB" id="A0AAD6A5M3"/>
<evidence type="ECO:0000313" key="17">
    <source>
        <dbReference type="EMBL" id="KAJ4918737.1"/>
    </source>
</evidence>
<feature type="transmembrane region" description="Helical" evidence="15">
    <location>
        <begin position="732"/>
        <end position="765"/>
    </location>
</feature>
<dbReference type="InterPro" id="IPR006153">
    <property type="entry name" value="Cation/H_exchanger_TM"/>
</dbReference>
<dbReference type="PROSITE" id="PS00135">
    <property type="entry name" value="TRYPSIN_SER"/>
    <property type="match status" value="1"/>
</dbReference>
<dbReference type="GO" id="GO:0005576">
    <property type="term" value="C:extracellular region"/>
    <property type="evidence" value="ECO:0007669"/>
    <property type="project" value="UniProtKB-SubCell"/>
</dbReference>
<evidence type="ECO:0000256" key="2">
    <source>
        <dbReference type="ARBA" id="ARBA00004613"/>
    </source>
</evidence>
<evidence type="ECO:0000256" key="15">
    <source>
        <dbReference type="SAM" id="Phobius"/>
    </source>
</evidence>
<organism evidence="17 18">
    <name type="scientific">Pogonophryne albipinna</name>
    <dbReference type="NCBI Taxonomy" id="1090488"/>
    <lineage>
        <taxon>Eukaryota</taxon>
        <taxon>Metazoa</taxon>
        <taxon>Chordata</taxon>
        <taxon>Craniata</taxon>
        <taxon>Vertebrata</taxon>
        <taxon>Euteleostomi</taxon>
        <taxon>Actinopterygii</taxon>
        <taxon>Neopterygii</taxon>
        <taxon>Teleostei</taxon>
        <taxon>Neoteleostei</taxon>
        <taxon>Acanthomorphata</taxon>
        <taxon>Eupercaria</taxon>
        <taxon>Perciformes</taxon>
        <taxon>Notothenioidei</taxon>
        <taxon>Pogonophryne</taxon>
    </lineage>
</organism>
<dbReference type="PROSITE" id="PS01209">
    <property type="entry name" value="LDLRA_1"/>
    <property type="match status" value="1"/>
</dbReference>
<keyword evidence="11 13" id="KW-1015">Disulfide bond</keyword>
<dbReference type="InterPro" id="IPR036055">
    <property type="entry name" value="LDL_receptor-like_sf"/>
</dbReference>
<dbReference type="CDD" id="cd00112">
    <property type="entry name" value="LDLa"/>
    <property type="match status" value="1"/>
</dbReference>
<feature type="region of interest" description="Disordered" evidence="14">
    <location>
        <begin position="890"/>
        <end position="916"/>
    </location>
</feature>
<keyword evidence="8" id="KW-0720">Serine protease</keyword>
<evidence type="ECO:0000256" key="14">
    <source>
        <dbReference type="SAM" id="MobiDB-lite"/>
    </source>
</evidence>
<evidence type="ECO:0000259" key="16">
    <source>
        <dbReference type="PROSITE" id="PS50240"/>
    </source>
</evidence>
<feature type="transmembrane region" description="Helical" evidence="15">
    <location>
        <begin position="698"/>
        <end position="720"/>
    </location>
</feature>
<dbReference type="InterPro" id="IPR036772">
    <property type="entry name" value="SRCR-like_dom_sf"/>
</dbReference>
<dbReference type="Pfam" id="PF00999">
    <property type="entry name" value="Na_H_Exchanger"/>
    <property type="match status" value="1"/>
</dbReference>
<dbReference type="InterPro" id="IPR001314">
    <property type="entry name" value="Peptidase_S1A"/>
</dbReference>
<dbReference type="InterPro" id="IPR002172">
    <property type="entry name" value="LDrepeatLR_classA_rpt"/>
</dbReference>
<evidence type="ECO:0000256" key="10">
    <source>
        <dbReference type="ARBA" id="ARBA00023136"/>
    </source>
</evidence>
<dbReference type="PROSITE" id="PS50240">
    <property type="entry name" value="TRYPSIN_DOM"/>
    <property type="match status" value="1"/>
</dbReference>
<evidence type="ECO:0000256" key="11">
    <source>
        <dbReference type="ARBA" id="ARBA00023157"/>
    </source>
</evidence>
<evidence type="ECO:0000256" key="1">
    <source>
        <dbReference type="ARBA" id="ARBA00004141"/>
    </source>
</evidence>
<feature type="disulfide bond" evidence="13">
    <location>
        <begin position="28"/>
        <end position="46"/>
    </location>
</feature>
<dbReference type="GO" id="GO:1902600">
    <property type="term" value="P:proton transmembrane transport"/>
    <property type="evidence" value="ECO:0007669"/>
    <property type="project" value="InterPro"/>
</dbReference>
<evidence type="ECO:0000256" key="9">
    <source>
        <dbReference type="ARBA" id="ARBA00022989"/>
    </source>
</evidence>
<evidence type="ECO:0000313" key="18">
    <source>
        <dbReference type="Proteomes" id="UP001219934"/>
    </source>
</evidence>
<dbReference type="FunFam" id="2.40.10.10:FF:000015">
    <property type="entry name" value="Atrial natriuretic peptide-converting enzyme"/>
    <property type="match status" value="1"/>
</dbReference>
<feature type="transmembrane region" description="Helical" evidence="15">
    <location>
        <begin position="623"/>
        <end position="647"/>
    </location>
</feature>
<sequence length="916" mass="99353">MICDGFPDCPLLVDEANCTVCQDNELSCKNHQCVHRTLWCDGKRHCSDSSDEWDCVSLTDSVLTVFRTAAEYQVCADEWNQELSNLTCSQLGLGPPSSVSMVTDQLVTGRRRWLHVHPERRERGTALQGRLEKRSHACHSRRRVSCTLTSCFSLSECGRRPAAGLPPLRQKRILGDVVSRQKRILGGRVSRKGAWPWQCSLQSGPSGHVCGCVLIGRRWALTVAHCFEGREGADLWKVVLGLNNLDHPGGNSQTRGVKSIVVHPRYNRAVVDYDISVVQLDSEIEETEFVRPVCLPDISQLPLPDSYCFITGWGHMGNRMPFKLQEGEVRIISLSQCQSYFDMKTITPRMLCAGYEAGTVDSCMGDSGGPLVCSDASGRWTLFGLTSWGSVCFSKVLGPGVYSNMMDEESTKRYLRASEDAQKQTQEDREITVLPRRTTDELDEFSSKWLMLSADKDGRLLLLVLYPIEEQMSPTSRPPQPRCVFALLFGVVWSITGSECLPGGNLFGLVVLFLCSVLGGKLVGLIQLPTLPPFPPLLGMLLAGLLLRNVPYVTDAVYIDTHWSAALRNIALAVILTRAGLGLDPSALSRLKAVCVRLAVGPCVVEASVVAVVSHFLLGLPWVWGFILGFVLAAVSPAVVVPSMLLLQREGLGVEKGIPTLLMAAGSFDDILAITGFSTCLGITFSTGAMWMNILKGLLEVVGGVIAGLILGLFLCCFPSNDQEDLVLTRTILLLGLSIFSVFFSHVIGFAGAGGLSTLVLAFLAALGWKTEKAPVAAMVGRSWDVFQPLLFGLIGAEIRIASLSPSTVGFNLKEKIFISVAWLPKATVQAAIGSKALDMAREEGDETFIKFGLDVLTLAVLAILVTAPIGALGIGLAGPRLLDRQVKDDAEGGATDPSRNMIGQEKVNTALESKL</sequence>
<evidence type="ECO:0000256" key="6">
    <source>
        <dbReference type="ARBA" id="ARBA00022692"/>
    </source>
</evidence>
<dbReference type="GO" id="GO:0015297">
    <property type="term" value="F:antiporter activity"/>
    <property type="evidence" value="ECO:0007669"/>
    <property type="project" value="InterPro"/>
</dbReference>
<dbReference type="PRINTS" id="PR00722">
    <property type="entry name" value="CHYMOTRYPSIN"/>
</dbReference>
<dbReference type="Pfam" id="PF00057">
    <property type="entry name" value="Ldl_recept_a"/>
    <property type="match status" value="1"/>
</dbReference>
<comment type="similarity">
    <text evidence="3">Belongs to the monovalent cation:proton antiporter 1 (CPA1) transporter (TC 2.A.36) family.</text>
</comment>
<protein>
    <recommendedName>
        <fullName evidence="16">Peptidase S1 domain-containing protein</fullName>
    </recommendedName>
</protein>
<dbReference type="InterPro" id="IPR051843">
    <property type="entry name" value="CPA1_transporter"/>
</dbReference>
<dbReference type="Gene3D" id="4.10.400.10">
    <property type="entry name" value="Low-density Lipoprotein Receptor"/>
    <property type="match status" value="1"/>
</dbReference>
<evidence type="ECO:0000256" key="5">
    <source>
        <dbReference type="ARBA" id="ARBA00022670"/>
    </source>
</evidence>
<dbReference type="Gene3D" id="2.40.10.10">
    <property type="entry name" value="Trypsin-like serine proteases"/>
    <property type="match status" value="1"/>
</dbReference>
<dbReference type="Proteomes" id="UP001219934">
    <property type="component" value="Unassembled WGS sequence"/>
</dbReference>
<feature type="disulfide bond" evidence="13">
    <location>
        <begin position="21"/>
        <end position="33"/>
    </location>
</feature>
<feature type="transmembrane region" description="Helical" evidence="15">
    <location>
        <begin position="856"/>
        <end position="878"/>
    </location>
</feature>
<dbReference type="PROSITE" id="PS50068">
    <property type="entry name" value="LDLRA_2"/>
    <property type="match status" value="1"/>
</dbReference>
<feature type="disulfide bond" evidence="13">
    <location>
        <begin position="40"/>
        <end position="55"/>
    </location>
</feature>
<evidence type="ECO:0000256" key="4">
    <source>
        <dbReference type="ARBA" id="ARBA00022525"/>
    </source>
</evidence>
<feature type="domain" description="Peptidase S1" evidence="16">
    <location>
        <begin position="184"/>
        <end position="455"/>
    </location>
</feature>
<keyword evidence="5" id="KW-0645">Protease</keyword>
<dbReference type="InterPro" id="IPR033116">
    <property type="entry name" value="TRYPSIN_SER"/>
</dbReference>
<dbReference type="GO" id="GO:0004252">
    <property type="term" value="F:serine-type endopeptidase activity"/>
    <property type="evidence" value="ECO:0007669"/>
    <property type="project" value="InterPro"/>
</dbReference>
<dbReference type="GO" id="GO:0006508">
    <property type="term" value="P:proteolysis"/>
    <property type="evidence" value="ECO:0007669"/>
    <property type="project" value="UniProtKB-KW"/>
</dbReference>
<keyword evidence="18" id="KW-1185">Reference proteome</keyword>
<name>A0AAD6A5M3_9TELE</name>
<evidence type="ECO:0000256" key="12">
    <source>
        <dbReference type="ARBA" id="ARBA00023180"/>
    </source>
</evidence>
<dbReference type="EMBL" id="JAPTMU010000417">
    <property type="protein sequence ID" value="KAJ4918737.1"/>
    <property type="molecule type" value="Genomic_DNA"/>
</dbReference>
<dbReference type="PANTHER" id="PTHR31102:SF22">
    <property type="entry name" value="SODIUM_HYDROGEN EXCHANGER 9B2-LIKE"/>
    <property type="match status" value="1"/>
</dbReference>
<dbReference type="Pfam" id="PF00089">
    <property type="entry name" value="Trypsin"/>
    <property type="match status" value="1"/>
</dbReference>
<keyword evidence="12" id="KW-0325">Glycoprotein</keyword>
<dbReference type="InterPro" id="IPR043504">
    <property type="entry name" value="Peptidase_S1_PA_chymotrypsin"/>
</dbReference>
<evidence type="ECO:0000256" key="13">
    <source>
        <dbReference type="PROSITE-ProRule" id="PRU00124"/>
    </source>
</evidence>
<keyword evidence="9 15" id="KW-1133">Transmembrane helix</keyword>
<accession>A0AAD6A5M3</accession>
<keyword evidence="6 15" id="KW-0812">Transmembrane</keyword>
<dbReference type="CDD" id="cd00190">
    <property type="entry name" value="Tryp_SPc"/>
    <property type="match status" value="1"/>
</dbReference>
<dbReference type="PANTHER" id="PTHR31102">
    <property type="match status" value="1"/>
</dbReference>
<keyword evidence="7" id="KW-0378">Hydrolase</keyword>
<dbReference type="GO" id="GO:0016020">
    <property type="term" value="C:membrane"/>
    <property type="evidence" value="ECO:0007669"/>
    <property type="project" value="UniProtKB-SubCell"/>
</dbReference>
<dbReference type="SMART" id="SM00020">
    <property type="entry name" value="Tryp_SPc"/>
    <property type="match status" value="1"/>
</dbReference>